<dbReference type="EMBL" id="BAABKK010000029">
    <property type="protein sequence ID" value="GAA5199159.1"/>
    <property type="molecule type" value="Genomic_DNA"/>
</dbReference>
<proteinExistence type="predicted"/>
<evidence type="ECO:0000313" key="2">
    <source>
        <dbReference type="Proteomes" id="UP001500200"/>
    </source>
</evidence>
<protein>
    <submittedName>
        <fullName evidence="1">Uncharacterized protein</fullName>
    </submittedName>
</protein>
<comment type="caution">
    <text evidence="1">The sequence shown here is derived from an EMBL/GenBank/DDBJ whole genome shotgun (WGS) entry which is preliminary data.</text>
</comment>
<evidence type="ECO:0000313" key="1">
    <source>
        <dbReference type="EMBL" id="GAA5199159.1"/>
    </source>
</evidence>
<name>A0ABP9SR45_9MICC</name>
<sequence length="93" mass="10489">MLPGLTRLSPTPATVKTDARRMHLQHDWVALLGEVIQIRLDDRAVRTGRVDGVTPDGAILWLEGHGAEPRTMFERCEGFTAWIDYKWDSAGCR</sequence>
<accession>A0ABP9SR45</accession>
<reference evidence="2" key="1">
    <citation type="journal article" date="2019" name="Int. J. Syst. Evol. Microbiol.">
        <title>The Global Catalogue of Microorganisms (GCM) 10K type strain sequencing project: providing services to taxonomists for standard genome sequencing and annotation.</title>
        <authorList>
            <consortium name="The Broad Institute Genomics Platform"/>
            <consortium name="The Broad Institute Genome Sequencing Center for Infectious Disease"/>
            <person name="Wu L."/>
            <person name="Ma J."/>
        </authorList>
    </citation>
    <scope>NUCLEOTIDE SEQUENCE [LARGE SCALE GENOMIC DNA]</scope>
    <source>
        <strain evidence="2">JCM 18514</strain>
    </source>
</reference>
<organism evidence="1 2">
    <name type="scientific">Arthrobacter gyeryongensis</name>
    <dbReference type="NCBI Taxonomy" id="1650592"/>
    <lineage>
        <taxon>Bacteria</taxon>
        <taxon>Bacillati</taxon>
        <taxon>Actinomycetota</taxon>
        <taxon>Actinomycetes</taxon>
        <taxon>Micrococcales</taxon>
        <taxon>Micrococcaceae</taxon>
        <taxon>Arthrobacter</taxon>
    </lineage>
</organism>
<keyword evidence="2" id="KW-1185">Reference proteome</keyword>
<dbReference type="Proteomes" id="UP001500200">
    <property type="component" value="Unassembled WGS sequence"/>
</dbReference>
<gene>
    <name evidence="1" type="ORF">GCM10023346_38210</name>
</gene>
<dbReference type="RefSeq" id="WP_345451729.1">
    <property type="nucleotide sequence ID" value="NZ_BAABKK010000029.1"/>
</dbReference>